<evidence type="ECO:0000256" key="1">
    <source>
        <dbReference type="SAM" id="MobiDB-lite"/>
    </source>
</evidence>
<dbReference type="AlphaFoldDB" id="A0A8T4IIM6"/>
<sequence length="502" mass="54251">MEWRRAFKCVSRQLNTSVRSCSSEVPHAIVRSTSATSPGQRLEVAPESSNRQVRVLFCFSSGRLRAHMVDELMFLQQKAPVGLSGETFSARPHAGERIADAMNPVFLESPVLESCARSPETYVTRHAATHVTAKRNPEPYGGSSGLGGSRAPDALGRLRETLGLDAAQAEQLAMLLRESAGPSPHRHIEAGGRIRYFGHACLALQTPEGAVVTDPFISADGGTEDHYTLDDLPDFIDLVLVTHGHQDPIVLETLLQLRGRIGTIVAPRASRTSRASPGPCADPDGPSTGLYLSRLGFPVVEADDYDEFPFPGGRVVATPFLGERAAQDPAAMDPDADADADALGLGLPAFGEGATYWVELAGRSAFIGTDSSGTDPAPYRCVRQLLGTADYAFLGMERDSAPPSPLHRPPLYLPGRERPSSHPRKRKPTGLSAAQAATITTELGAGEAYVYAVGEEPWPGNLMAATRREDTYEAEQIDEFMMWCADHGIRAGHLHSRQERHW</sequence>
<dbReference type="Pfam" id="PF13483">
    <property type="entry name" value="Lactamase_B_3"/>
    <property type="match status" value="1"/>
</dbReference>
<proteinExistence type="predicted"/>
<dbReference type="InterPro" id="IPR036866">
    <property type="entry name" value="RibonucZ/Hydroxyglut_hydro"/>
</dbReference>
<dbReference type="EMBL" id="JAGSMN010000030">
    <property type="protein sequence ID" value="MBR7671759.1"/>
    <property type="molecule type" value="Genomic_DNA"/>
</dbReference>
<gene>
    <name evidence="2" type="ORF">KDA82_01635</name>
</gene>
<accession>A0A8T4IIM6</accession>
<name>A0A8T4IIM6_9ACTN</name>
<protein>
    <submittedName>
        <fullName evidence="2">MBL fold metallo-hydrolase</fullName>
    </submittedName>
</protein>
<keyword evidence="3" id="KW-1185">Reference proteome</keyword>
<comment type="caution">
    <text evidence="2">The sequence shown here is derived from an EMBL/GenBank/DDBJ whole genome shotgun (WGS) entry which is preliminary data.</text>
</comment>
<dbReference type="Gene3D" id="3.60.15.10">
    <property type="entry name" value="Ribonuclease Z/Hydroxyacylglutathione hydrolase-like"/>
    <property type="match status" value="1"/>
</dbReference>
<dbReference type="Proteomes" id="UP000675554">
    <property type="component" value="Unassembled WGS sequence"/>
</dbReference>
<organism evidence="2 3">
    <name type="scientific">Streptomyces daliensis</name>
    <dbReference type="NCBI Taxonomy" id="299421"/>
    <lineage>
        <taxon>Bacteria</taxon>
        <taxon>Bacillati</taxon>
        <taxon>Actinomycetota</taxon>
        <taxon>Actinomycetes</taxon>
        <taxon>Kitasatosporales</taxon>
        <taxon>Streptomycetaceae</taxon>
        <taxon>Streptomyces</taxon>
    </lineage>
</organism>
<evidence type="ECO:0000313" key="3">
    <source>
        <dbReference type="Proteomes" id="UP000675554"/>
    </source>
</evidence>
<feature type="compositionally biased region" description="Pro residues" evidence="1">
    <location>
        <begin position="402"/>
        <end position="412"/>
    </location>
</feature>
<evidence type="ECO:0000313" key="2">
    <source>
        <dbReference type="EMBL" id="MBR7671759.1"/>
    </source>
</evidence>
<reference evidence="2" key="1">
    <citation type="submission" date="2021-04" db="EMBL/GenBank/DDBJ databases">
        <title>Sequencing of actinobacteria type strains.</title>
        <authorList>
            <person name="Nguyen G.-S."/>
            <person name="Wentzel A."/>
        </authorList>
    </citation>
    <scope>NUCLEOTIDE SEQUENCE</scope>
    <source>
        <strain evidence="2">DSM 42095</strain>
    </source>
</reference>
<feature type="region of interest" description="Disordered" evidence="1">
    <location>
        <begin position="397"/>
        <end position="433"/>
    </location>
</feature>
<dbReference type="SUPFAM" id="SSF56281">
    <property type="entry name" value="Metallo-hydrolase/oxidoreductase"/>
    <property type="match status" value="1"/>
</dbReference>